<evidence type="ECO:0000256" key="5">
    <source>
        <dbReference type="SAM" id="MobiDB-lite"/>
    </source>
</evidence>
<dbReference type="Pfam" id="PF03168">
    <property type="entry name" value="LEA_2"/>
    <property type="match status" value="1"/>
</dbReference>
<keyword evidence="4 6" id="KW-0472">Membrane</keyword>
<reference evidence="8 9" key="1">
    <citation type="journal article" date="2015" name="Fungal Genet. Biol.">
        <title>Evolution of novel wood decay mechanisms in Agaricales revealed by the genome sequences of Fistulina hepatica and Cylindrobasidium torrendii.</title>
        <authorList>
            <person name="Floudas D."/>
            <person name="Held B.W."/>
            <person name="Riley R."/>
            <person name="Nagy L.G."/>
            <person name="Koehler G."/>
            <person name="Ransdell A.S."/>
            <person name="Younus H."/>
            <person name="Chow J."/>
            <person name="Chiniquy J."/>
            <person name="Lipzen A."/>
            <person name="Tritt A."/>
            <person name="Sun H."/>
            <person name="Haridas S."/>
            <person name="LaButti K."/>
            <person name="Ohm R.A."/>
            <person name="Kues U."/>
            <person name="Blanchette R.A."/>
            <person name="Grigoriev I.V."/>
            <person name="Minto R.E."/>
            <person name="Hibbett D.S."/>
        </authorList>
    </citation>
    <scope>NUCLEOTIDE SEQUENCE [LARGE SCALE GENOMIC DNA]</scope>
    <source>
        <strain evidence="8 9">FP15055 ss-10</strain>
    </source>
</reference>
<protein>
    <recommendedName>
        <fullName evidence="7">Late embryogenesis abundant protein LEA-2 subgroup domain-containing protein</fullName>
    </recommendedName>
</protein>
<dbReference type="AlphaFoldDB" id="A0A0D7BNJ5"/>
<organism evidence="8 9">
    <name type="scientific">Cylindrobasidium torrendii FP15055 ss-10</name>
    <dbReference type="NCBI Taxonomy" id="1314674"/>
    <lineage>
        <taxon>Eukaryota</taxon>
        <taxon>Fungi</taxon>
        <taxon>Dikarya</taxon>
        <taxon>Basidiomycota</taxon>
        <taxon>Agaricomycotina</taxon>
        <taxon>Agaricomycetes</taxon>
        <taxon>Agaricomycetidae</taxon>
        <taxon>Agaricales</taxon>
        <taxon>Marasmiineae</taxon>
        <taxon>Physalacriaceae</taxon>
        <taxon>Cylindrobasidium</taxon>
    </lineage>
</organism>
<dbReference type="PANTHER" id="PTHR31234:SF2">
    <property type="entry name" value="OS05G0199100 PROTEIN"/>
    <property type="match status" value="1"/>
</dbReference>
<keyword evidence="3 6" id="KW-1133">Transmembrane helix</keyword>
<dbReference type="PANTHER" id="PTHR31234">
    <property type="entry name" value="LATE EMBRYOGENESIS ABUNDANT (LEA) HYDROXYPROLINE-RICH GLYCOPROTEIN FAMILY"/>
    <property type="match status" value="1"/>
</dbReference>
<dbReference type="STRING" id="1314674.A0A0D7BNJ5"/>
<dbReference type="InterPro" id="IPR004864">
    <property type="entry name" value="LEA_2"/>
</dbReference>
<sequence>MAYQDPYAAQYGRHDEQQPYRATSPEQFNPYANHAGGTQPYDQGGYGYSTGYRDEPYSNDPYYQQPHAGATGPYSTTAPPTSTAFEATPYTSEKPANVKAYRNDTYGENRWTKGSRVGCFGRFFCCTFLIVVFIFVSIILSLALWIRPPAVSIGDVTQPESGSQFQLTNDGVKINFQLNVTVNNPNYFGVSLKKVETTLFYPINNTDIGGGVTKDVTFDSHSNKTITFPFSIDYSSSIDPNNAILLDLLSKCGITGTASDITVSYDIQLSIRVLMVTVSPTVSNKFSFACPLDQDTLSGLLGDSGLDVGSILGG</sequence>
<name>A0A0D7BNJ5_9AGAR</name>
<evidence type="ECO:0000256" key="3">
    <source>
        <dbReference type="ARBA" id="ARBA00022989"/>
    </source>
</evidence>
<evidence type="ECO:0000256" key="4">
    <source>
        <dbReference type="ARBA" id="ARBA00023136"/>
    </source>
</evidence>
<comment type="subcellular location">
    <subcellularLocation>
        <location evidence="1">Membrane</location>
        <topology evidence="1">Single-pass membrane protein</topology>
    </subcellularLocation>
</comment>
<dbReference type="GO" id="GO:0098542">
    <property type="term" value="P:defense response to other organism"/>
    <property type="evidence" value="ECO:0007669"/>
    <property type="project" value="InterPro"/>
</dbReference>
<keyword evidence="2 6" id="KW-0812">Transmembrane</keyword>
<feature type="region of interest" description="Disordered" evidence="5">
    <location>
        <begin position="1"/>
        <end position="28"/>
    </location>
</feature>
<keyword evidence="9" id="KW-1185">Reference proteome</keyword>
<proteinExistence type="predicted"/>
<evidence type="ECO:0000313" key="9">
    <source>
        <dbReference type="Proteomes" id="UP000054007"/>
    </source>
</evidence>
<evidence type="ECO:0000256" key="2">
    <source>
        <dbReference type="ARBA" id="ARBA00022692"/>
    </source>
</evidence>
<dbReference type="GO" id="GO:0016020">
    <property type="term" value="C:membrane"/>
    <property type="evidence" value="ECO:0007669"/>
    <property type="project" value="UniProtKB-SubCell"/>
</dbReference>
<evidence type="ECO:0000256" key="6">
    <source>
        <dbReference type="SAM" id="Phobius"/>
    </source>
</evidence>
<feature type="transmembrane region" description="Helical" evidence="6">
    <location>
        <begin position="123"/>
        <end position="146"/>
    </location>
</feature>
<dbReference type="Proteomes" id="UP000054007">
    <property type="component" value="Unassembled WGS sequence"/>
</dbReference>
<feature type="domain" description="Late embryogenesis abundant protein LEA-2 subgroup" evidence="7">
    <location>
        <begin position="180"/>
        <end position="273"/>
    </location>
</feature>
<accession>A0A0D7BNJ5</accession>
<evidence type="ECO:0000256" key="1">
    <source>
        <dbReference type="ARBA" id="ARBA00004167"/>
    </source>
</evidence>
<dbReference type="Gene3D" id="2.60.40.1820">
    <property type="match status" value="1"/>
</dbReference>
<dbReference type="InterPro" id="IPR044839">
    <property type="entry name" value="NDR1-like"/>
</dbReference>
<evidence type="ECO:0000313" key="8">
    <source>
        <dbReference type="EMBL" id="KIY72047.1"/>
    </source>
</evidence>
<evidence type="ECO:0000259" key="7">
    <source>
        <dbReference type="Pfam" id="PF03168"/>
    </source>
</evidence>
<gene>
    <name evidence="8" type="ORF">CYLTODRAFT_418230</name>
</gene>
<dbReference type="OrthoDB" id="20273at2759"/>
<dbReference type="EMBL" id="KN880447">
    <property type="protein sequence ID" value="KIY72047.1"/>
    <property type="molecule type" value="Genomic_DNA"/>
</dbReference>
<dbReference type="SUPFAM" id="SSF117070">
    <property type="entry name" value="LEA14-like"/>
    <property type="match status" value="1"/>
</dbReference>